<accession>A0ABZ1BPS8</accession>
<dbReference type="Proteomes" id="UP001333102">
    <property type="component" value="Chromosome"/>
</dbReference>
<proteinExistence type="predicted"/>
<gene>
    <name evidence="2" type="ORF">VLY81_01180</name>
</gene>
<name>A0ABZ1BPS8_9FIRM</name>
<sequence>MARSLIGALARMPDDELASLVALLETATAGRLIRYLAEGTRRPATAARRFQAEWRRQASALQTLRGVSLRVRYLHALQGRLNGRQGSRGLEGLASELVETLGAVYGVPEALPMPQRFQSILCAAAHQALVCGSVESCVRRLARETLRGAAWESGLVAAASVAVGATRRRLALTLATLVYVMGSGLLGVTLAFDVYRWIALTIEALAHPAALAAYAAGGVSLVALRHRRRLDLHLAAWTLAALYRGLPSSGQA</sequence>
<keyword evidence="1" id="KW-0812">Transmembrane</keyword>
<evidence type="ECO:0000256" key="1">
    <source>
        <dbReference type="SAM" id="Phobius"/>
    </source>
</evidence>
<feature type="transmembrane region" description="Helical" evidence="1">
    <location>
        <begin position="204"/>
        <end position="224"/>
    </location>
</feature>
<keyword evidence="3" id="KW-1185">Reference proteome</keyword>
<keyword evidence="1" id="KW-0472">Membrane</keyword>
<protein>
    <submittedName>
        <fullName evidence="2">Uncharacterized protein</fullName>
    </submittedName>
</protein>
<dbReference type="EMBL" id="CP141614">
    <property type="protein sequence ID" value="WRP14814.1"/>
    <property type="molecule type" value="Genomic_DNA"/>
</dbReference>
<organism evidence="2 3">
    <name type="scientific">Geochorda subterranea</name>
    <dbReference type="NCBI Taxonomy" id="3109564"/>
    <lineage>
        <taxon>Bacteria</taxon>
        <taxon>Bacillati</taxon>
        <taxon>Bacillota</taxon>
        <taxon>Limnochordia</taxon>
        <taxon>Limnochordales</taxon>
        <taxon>Geochordaceae</taxon>
        <taxon>Geochorda</taxon>
    </lineage>
</organism>
<evidence type="ECO:0000313" key="2">
    <source>
        <dbReference type="EMBL" id="WRP14814.1"/>
    </source>
</evidence>
<keyword evidence="1" id="KW-1133">Transmembrane helix</keyword>
<evidence type="ECO:0000313" key="3">
    <source>
        <dbReference type="Proteomes" id="UP001333102"/>
    </source>
</evidence>
<reference evidence="3" key="1">
    <citation type="submission" date="2023-12" db="EMBL/GenBank/DDBJ databases">
        <title>Novel isolates from deep terrestrial aquifers shed light on the physiology and ecology of the class Limnochordia.</title>
        <authorList>
            <person name="Karnachuk O.V."/>
            <person name="Lukina A.P."/>
            <person name="Avakyan M.R."/>
            <person name="Kadnikov V."/>
            <person name="Begmatov S."/>
            <person name="Beletsky A.V."/>
            <person name="Mardanov A.V."/>
            <person name="Ravin N.V."/>
        </authorList>
    </citation>
    <scope>NUCLEOTIDE SEQUENCE [LARGE SCALE GENOMIC DNA]</scope>
    <source>
        <strain evidence="3">LN</strain>
    </source>
</reference>
<dbReference type="RefSeq" id="WP_324669198.1">
    <property type="nucleotide sequence ID" value="NZ_CP141614.1"/>
</dbReference>
<feature type="transmembrane region" description="Helical" evidence="1">
    <location>
        <begin position="170"/>
        <end position="192"/>
    </location>
</feature>